<dbReference type="EMBL" id="CP114040">
    <property type="protein sequence ID" value="WAS95457.1"/>
    <property type="molecule type" value="Genomic_DNA"/>
</dbReference>
<organism evidence="3 4">
    <name type="scientific">Nannocystis punicea</name>
    <dbReference type="NCBI Taxonomy" id="2995304"/>
    <lineage>
        <taxon>Bacteria</taxon>
        <taxon>Pseudomonadati</taxon>
        <taxon>Myxococcota</taxon>
        <taxon>Polyangia</taxon>
        <taxon>Nannocystales</taxon>
        <taxon>Nannocystaceae</taxon>
        <taxon>Nannocystis</taxon>
    </lineage>
</organism>
<accession>A0ABY7H864</accession>
<sequence>MSVSYSIPTAARTWTLALFALAGCASPPDDSGDGTLNTTSTDSTSVADTSSSTTGSTTAVDPTTGPLTGDTLATTEELTSSTTAESTGVLPDDPGPECDPWTQDCPEGQKCMPYAGDGGPSWNALKCVDVAPDPDGLGEPCTVVGSPVSGLDSCDEGLMCWDVDADTQMGACVAMCTGSPDEPVCADPSTHCAVSGGGALILCIPGCDPLDQPCPDGDVCIPNPDDPESFVCAPDVSGPEGQTFDPCEYVNECDAGNLCLPPVLAGECDPMILGCCLAYCDITQPNTCTGQGLECIPWFPEGLAPPTLETVGFCGLP</sequence>
<feature type="region of interest" description="Disordered" evidence="1">
    <location>
        <begin position="28"/>
        <end position="102"/>
    </location>
</feature>
<evidence type="ECO:0000313" key="4">
    <source>
        <dbReference type="Proteomes" id="UP001164459"/>
    </source>
</evidence>
<evidence type="ECO:0000313" key="3">
    <source>
        <dbReference type="EMBL" id="WAS95457.1"/>
    </source>
</evidence>
<protein>
    <submittedName>
        <fullName evidence="3">Ribulose phosphate epimerase</fullName>
    </submittedName>
</protein>
<feature type="compositionally biased region" description="Low complexity" evidence="1">
    <location>
        <begin position="38"/>
        <end position="60"/>
    </location>
</feature>
<feature type="signal peptide" evidence="2">
    <location>
        <begin position="1"/>
        <end position="22"/>
    </location>
</feature>
<feature type="chain" id="PRO_5047470035" evidence="2">
    <location>
        <begin position="23"/>
        <end position="317"/>
    </location>
</feature>
<proteinExistence type="predicted"/>
<reference evidence="3" key="1">
    <citation type="submission" date="2022-11" db="EMBL/GenBank/DDBJ databases">
        <title>Minimal conservation of predation-associated metabolite biosynthetic gene clusters underscores biosynthetic potential of Myxococcota including descriptions for ten novel species: Archangium lansinium sp. nov., Myxococcus landrumus sp. nov., Nannocystis bai.</title>
        <authorList>
            <person name="Ahearne A."/>
            <person name="Stevens C."/>
            <person name="Dowd S."/>
        </authorList>
    </citation>
    <scope>NUCLEOTIDE SEQUENCE</scope>
    <source>
        <strain evidence="3">Fl3</strain>
    </source>
</reference>
<dbReference type="RefSeq" id="WP_269037794.1">
    <property type="nucleotide sequence ID" value="NZ_CP114040.1"/>
</dbReference>
<dbReference type="Proteomes" id="UP001164459">
    <property type="component" value="Chromosome"/>
</dbReference>
<keyword evidence="2" id="KW-0732">Signal</keyword>
<feature type="compositionally biased region" description="Low complexity" evidence="1">
    <location>
        <begin position="71"/>
        <end position="87"/>
    </location>
</feature>
<gene>
    <name evidence="3" type="ORF">O0S08_04790</name>
</gene>
<keyword evidence="4" id="KW-1185">Reference proteome</keyword>
<evidence type="ECO:0000256" key="1">
    <source>
        <dbReference type="SAM" id="MobiDB-lite"/>
    </source>
</evidence>
<evidence type="ECO:0000256" key="2">
    <source>
        <dbReference type="SAM" id="SignalP"/>
    </source>
</evidence>
<name>A0ABY7H864_9BACT</name>